<protein>
    <submittedName>
        <fullName evidence="1">Uncharacterized protein</fullName>
    </submittedName>
</protein>
<accession>A0ACC3B9P8</accession>
<evidence type="ECO:0000313" key="2">
    <source>
        <dbReference type="Proteomes" id="UP001177260"/>
    </source>
</evidence>
<comment type="caution">
    <text evidence="1">The sequence shown here is derived from an EMBL/GenBank/DDBJ whole genome shotgun (WGS) entry which is preliminary data.</text>
</comment>
<reference evidence="1 2" key="1">
    <citation type="journal article" date="2023" name="ACS Omega">
        <title>Identification of the Neoaspergillic Acid Biosynthesis Gene Cluster by Establishing an In Vitro CRISPR-Ribonucleoprotein Genetic System in Aspergillus melleus.</title>
        <authorList>
            <person name="Yuan B."/>
            <person name="Grau M.F."/>
            <person name="Murata R.M."/>
            <person name="Torok T."/>
            <person name="Venkateswaran K."/>
            <person name="Stajich J.E."/>
            <person name="Wang C.C.C."/>
        </authorList>
    </citation>
    <scope>NUCLEOTIDE SEQUENCE [LARGE SCALE GENOMIC DNA]</scope>
    <source>
        <strain evidence="1 2">IMV 1140</strain>
    </source>
</reference>
<dbReference type="EMBL" id="JAOPJF010000012">
    <property type="protein sequence ID" value="KAK1147372.1"/>
    <property type="molecule type" value="Genomic_DNA"/>
</dbReference>
<evidence type="ECO:0000313" key="1">
    <source>
        <dbReference type="EMBL" id="KAK1147372.1"/>
    </source>
</evidence>
<gene>
    <name evidence="1" type="ORF">N8T08_001453</name>
</gene>
<sequence>MSQVLIYVGPPFLELANYHVLGRLLSYIPWLAPVPPKRVLDTFGALIAAVEGLNGLGIAFTSNPDGNHQGLGQGLVLASLGVQICLIACFVVITSVFHWRCCKANVQNKAIPALPLTLYQSTAFMVIRSIYRLVEHAGNSSLDLDNPDELRSLSPLMRYEWYFYVFEGTTMLLNSLVWNIWHAGRFLPTNAKAFLAQDGKTEIDSPQEVAGPSALAPVLYLVMQLLTFGNERIYPSILPHLEIAPTAYVFRISPFIFQKGLSYPDHLKFMLVCTSLTHRMNQNEAHLRDLEKTFFHYRGQIIRSLRDSIDAPSNSTGDLVIAGTLTLLLIDVQQGASHRSWRYHLEAVRKIIQLRGGMGILAKLPGVVPLLLCFVLFTVIGDTTSPASDLTMAPAHLVDLQSIIKQYGDTSFAFTVHPAPILVHIMQINSLRARAITATQLTEITNLTHDAYEIRGQILKFSPEQWAQTKQASKNDCSLLGNIYQAAAVIYCISSLQSLSVLPITPFLQNTCMMQSNRLRDLLTEALSGPKFQRFLLWPLVVLGVEAAHGGTAMRGFVQHRLADMRRRTGIHAPAMAKAVLERFWDSGRTCWDDCFDEPHVFVMHPGLDLSRL</sequence>
<organism evidence="1 2">
    <name type="scientific">Aspergillus melleus</name>
    <dbReference type="NCBI Taxonomy" id="138277"/>
    <lineage>
        <taxon>Eukaryota</taxon>
        <taxon>Fungi</taxon>
        <taxon>Dikarya</taxon>
        <taxon>Ascomycota</taxon>
        <taxon>Pezizomycotina</taxon>
        <taxon>Eurotiomycetes</taxon>
        <taxon>Eurotiomycetidae</taxon>
        <taxon>Eurotiales</taxon>
        <taxon>Aspergillaceae</taxon>
        <taxon>Aspergillus</taxon>
        <taxon>Aspergillus subgen. Circumdati</taxon>
    </lineage>
</organism>
<proteinExistence type="predicted"/>
<name>A0ACC3B9P8_9EURO</name>
<keyword evidence="2" id="KW-1185">Reference proteome</keyword>
<dbReference type="Proteomes" id="UP001177260">
    <property type="component" value="Unassembled WGS sequence"/>
</dbReference>